<comment type="caution">
    <text evidence="1">The sequence shown here is derived from an EMBL/GenBank/DDBJ whole genome shotgun (WGS) entry which is preliminary data.</text>
</comment>
<evidence type="ECO:0000313" key="2">
    <source>
        <dbReference type="Proteomes" id="UP000565455"/>
    </source>
</evidence>
<proteinExistence type="predicted"/>
<gene>
    <name evidence="1" type="ORF">GGQ91_001073</name>
</gene>
<name>A0ABR6D6H4_9HYPH</name>
<dbReference type="RefSeq" id="WP_279898387.1">
    <property type="nucleotide sequence ID" value="NZ_JACJIM010000002.1"/>
</dbReference>
<evidence type="ECO:0000313" key="1">
    <source>
        <dbReference type="EMBL" id="MBA9061696.1"/>
    </source>
</evidence>
<dbReference type="Proteomes" id="UP000565455">
    <property type="component" value="Unassembled WGS sequence"/>
</dbReference>
<evidence type="ECO:0008006" key="3">
    <source>
        <dbReference type="Google" id="ProtNLM"/>
    </source>
</evidence>
<organism evidence="1 2">
    <name type="scientific">Methylobacterium fujisawaense</name>
    <dbReference type="NCBI Taxonomy" id="107400"/>
    <lineage>
        <taxon>Bacteria</taxon>
        <taxon>Pseudomonadati</taxon>
        <taxon>Pseudomonadota</taxon>
        <taxon>Alphaproteobacteria</taxon>
        <taxon>Hyphomicrobiales</taxon>
        <taxon>Methylobacteriaceae</taxon>
        <taxon>Methylobacterium</taxon>
    </lineage>
</organism>
<protein>
    <recommendedName>
        <fullName evidence="3">Transcriptional regulator</fullName>
    </recommendedName>
</protein>
<reference evidence="1 2" key="1">
    <citation type="submission" date="2020-08" db="EMBL/GenBank/DDBJ databases">
        <title>Genomic Encyclopedia of Type Strains, Phase IV (KMG-IV): sequencing the most valuable type-strain genomes for metagenomic binning, comparative biology and taxonomic classification.</title>
        <authorList>
            <person name="Goeker M."/>
        </authorList>
    </citation>
    <scope>NUCLEOTIDE SEQUENCE [LARGE SCALE GENOMIC DNA]</scope>
    <source>
        <strain evidence="1 2">DSM 5686</strain>
    </source>
</reference>
<dbReference type="EMBL" id="JACJIM010000002">
    <property type="protein sequence ID" value="MBA9061696.1"/>
    <property type="molecule type" value="Genomic_DNA"/>
</dbReference>
<sequence>MSAGQHPVARTWAAPSRIGGARHICLECGRPFAAAVSGAEFCGPACRMVFNNRRARRGAELYDLFMALRHDRATATRFKVWRLLNRLAAIFRDEDRRERDGRKSWRDPATIIERRPYLKAERLVPARRSG</sequence>
<accession>A0ABR6D6H4</accession>
<dbReference type="GeneID" id="96602814"/>
<keyword evidence="2" id="KW-1185">Reference proteome</keyword>